<keyword evidence="1" id="KW-0812">Transmembrane</keyword>
<dbReference type="KEGG" id="kus:B9G99_00200"/>
<evidence type="ECO:0000313" key="2">
    <source>
        <dbReference type="EMBL" id="ARS51515.1"/>
    </source>
</evidence>
<dbReference type="RefSeq" id="WP_086620223.1">
    <property type="nucleotide sequence ID" value="NZ_CP021323.1"/>
</dbReference>
<keyword evidence="3" id="KW-1185">Reference proteome</keyword>
<dbReference type="OrthoDB" id="6183200at2"/>
<dbReference type="EMBL" id="CP021323">
    <property type="protein sequence ID" value="ARS51515.1"/>
    <property type="molecule type" value="Genomic_DNA"/>
</dbReference>
<dbReference type="AlphaFoldDB" id="A0A2Z2H2X9"/>
<reference evidence="2 3" key="1">
    <citation type="journal article" date="2017" name="Int. J. Syst. Evol. Microbiol.">
        <title>Kushneria konosiri sp. nov., isolated from the Korean salt-fermented seafood Daemi-jeot.</title>
        <authorList>
            <person name="Yun J.H."/>
            <person name="Park S.K."/>
            <person name="Lee J.Y."/>
            <person name="Jung M.J."/>
            <person name="Bae J.W."/>
        </authorList>
    </citation>
    <scope>NUCLEOTIDE SEQUENCE [LARGE SCALE GENOMIC DNA]</scope>
    <source>
        <strain evidence="2 3">X49</strain>
    </source>
</reference>
<protein>
    <recommendedName>
        <fullName evidence="4">Holin</fullName>
    </recommendedName>
</protein>
<proteinExistence type="predicted"/>
<name>A0A2Z2H2X9_9GAMM</name>
<gene>
    <name evidence="2" type="ORF">B9G99_00200</name>
</gene>
<feature type="transmembrane region" description="Helical" evidence="1">
    <location>
        <begin position="39"/>
        <end position="58"/>
    </location>
</feature>
<evidence type="ECO:0008006" key="4">
    <source>
        <dbReference type="Google" id="ProtNLM"/>
    </source>
</evidence>
<dbReference type="Proteomes" id="UP000250025">
    <property type="component" value="Chromosome"/>
</dbReference>
<keyword evidence="1" id="KW-0472">Membrane</keyword>
<sequence>MQELLAQLWSLLSIPFSDPRIAAAVPAFALSWLMGNRNTALACAVVAFCTIKLIIWATGVPFDGAYQLPVEGASGVGAGMALMGVHVMQDKVQSLDVNTVARAIVNAIKGRPRK</sequence>
<accession>A0A2Z2H2X9</accession>
<organism evidence="2 3">
    <name type="scientific">Kushneria konosiri</name>
    <dbReference type="NCBI Taxonomy" id="698828"/>
    <lineage>
        <taxon>Bacteria</taxon>
        <taxon>Pseudomonadati</taxon>
        <taxon>Pseudomonadota</taxon>
        <taxon>Gammaproteobacteria</taxon>
        <taxon>Oceanospirillales</taxon>
        <taxon>Halomonadaceae</taxon>
        <taxon>Kushneria</taxon>
    </lineage>
</organism>
<evidence type="ECO:0000313" key="3">
    <source>
        <dbReference type="Proteomes" id="UP000250025"/>
    </source>
</evidence>
<keyword evidence="1" id="KW-1133">Transmembrane helix</keyword>
<evidence type="ECO:0000256" key="1">
    <source>
        <dbReference type="SAM" id="Phobius"/>
    </source>
</evidence>